<dbReference type="InterPro" id="IPR006697">
    <property type="entry name" value="RecC"/>
</dbReference>
<keyword evidence="7 10" id="KW-0067">ATP-binding</keyword>
<reference evidence="12 13" key="1">
    <citation type="submission" date="2024-10" db="EMBL/GenBank/DDBJ databases">
        <title>The Natural Products Discovery Center: Release of the First 8490 Sequenced Strains for Exploring Actinobacteria Biosynthetic Diversity.</title>
        <authorList>
            <person name="Kalkreuter E."/>
            <person name="Kautsar S.A."/>
            <person name="Yang D."/>
            <person name="Bader C.D."/>
            <person name="Teijaro C.N."/>
            <person name="Fluegel L."/>
            <person name="Davis C.M."/>
            <person name="Simpson J.R."/>
            <person name="Lauterbach L."/>
            <person name="Steele A.D."/>
            <person name="Gui C."/>
            <person name="Meng S."/>
            <person name="Li G."/>
            <person name="Viehrig K."/>
            <person name="Ye F."/>
            <person name="Su P."/>
            <person name="Kiefer A.F."/>
            <person name="Nichols A."/>
            <person name="Cepeda A.J."/>
            <person name="Yan W."/>
            <person name="Fan B."/>
            <person name="Jiang Y."/>
            <person name="Adhikari A."/>
            <person name="Zheng C.-J."/>
            <person name="Schuster L."/>
            <person name="Cowan T.M."/>
            <person name="Smanski M.J."/>
            <person name="Chevrette M.G."/>
            <person name="De Carvalho L.P.S."/>
            <person name="Shen B."/>
        </authorList>
    </citation>
    <scope>NUCLEOTIDE SEQUENCE [LARGE SCALE GENOMIC DNA]</scope>
    <source>
        <strain evidence="12 13">NPDC049639</strain>
    </source>
</reference>
<evidence type="ECO:0000256" key="9">
    <source>
        <dbReference type="ARBA" id="ARBA00023204"/>
    </source>
</evidence>
<evidence type="ECO:0000256" key="3">
    <source>
        <dbReference type="ARBA" id="ARBA00022763"/>
    </source>
</evidence>
<evidence type="ECO:0000256" key="1">
    <source>
        <dbReference type="ARBA" id="ARBA00022722"/>
    </source>
</evidence>
<sequence>MLTVHRSRTGEALVAGLAGVLSAAPADPFTPDVVAVPAKGVERWIAQRLSLHLGAGRAGDGVCANVEFPWPRVLLDDAVKAVSAEHATSVERWAPAAARWPLLELLDENLDAGWAATLARYLGEAAGEHGRRMGIATRLASFYDAYGRARPQMLRSWAEGRFETGAGERVPEDLLWQPELWRLLRERLGPAPAELLGDACARLRVEPERVALPDRFSVFGASRLAPGHLAVLAALAEQRDVHLWLHHPSPALWDGVAASPLLAAGGVRRRVEPPARNAFLASMARDLIELQRLLAVHAPAAHQVLHTGPEPPPTLLGRLQGALAADEPDAGAPEAVFTVPPGDRSVQVHACHGRSRQVEVLREVVLGLLAADPTLEPRDVLVMCPDVETFAPLVAAAFSLGPESPQAHPATRLRVRVADRAPAQLNPLLEVLARVLELGTARVTSAEVLDLCGADAVSRRFGFDDDGLERLRGWVADSGVRWGMDDAHRSRWQLDRIAQGTWRAGLDRLLLGVATGGGPFGDVLPLDEVDSSDIDLAGRFAELLDRLGEAVELMSATHPAADWRAGLERAVLALADVDDRSAWQRVQLRDLLEEAFAGGGEAPLGLADVRNLLSDELSGRPTRAGFRTGTLTVCTLVPMRSVPHRVICLIGLDDGSFPRQSVRDGDDLLARDPWIGERDPRSEDRQLLLDAVCAAQQHLVVTYAGMDERTGARVPPAVPLGELLDEIDRVATTSDGRPVRDLVTTRHPLQPFDPRNFGADGGAPVSFDVAALEAARALEAEREGVRPFLPGPLATVGPLGEVELKDLRDLLLHPARGFLAQRLQVRVTRPEDEPSEVLPVAPDALEKWALGERLLTARLAGVDVQECLTVELLRGAVPPGPLGVELVREVGRLAEPIVRASAPERSQPAESRDVDVALPGGIRLTGTVRGLRGDVLLSTTYSRLGPRQRLSAWVDLLALTASEPGRPWRAVAVGRGERGAAARSELGPVAPDDARAAVAELLEVYRAGLRAPLPLPLKTASVYAASRHRDRRRASALYQAGGFWKDTRDFPGERSDDEHVLVHGRGAPLEVLLDEAPWPGEGTGPGWATDEEDRFGLLARRVWGRLLDAERTV</sequence>
<dbReference type="PIRSF" id="PIRSF000980">
    <property type="entry name" value="RecC"/>
    <property type="match status" value="1"/>
</dbReference>
<dbReference type="HAMAP" id="MF_01486">
    <property type="entry name" value="RecC"/>
    <property type="match status" value="1"/>
</dbReference>
<dbReference type="Gene3D" id="3.40.50.10930">
    <property type="match status" value="1"/>
</dbReference>
<dbReference type="GO" id="GO:0008854">
    <property type="term" value="F:exodeoxyribonuclease V activity"/>
    <property type="evidence" value="ECO:0007669"/>
    <property type="project" value="UniProtKB-EC"/>
</dbReference>
<dbReference type="Pfam" id="PF04257">
    <property type="entry name" value="Exonuc_V_gamma"/>
    <property type="match status" value="1"/>
</dbReference>
<keyword evidence="4 10" id="KW-0378">Hydrolase</keyword>
<proteinExistence type="inferred from homology"/>
<dbReference type="Pfam" id="PF17946">
    <property type="entry name" value="RecC_C"/>
    <property type="match status" value="1"/>
</dbReference>
<comment type="function">
    <text evidence="10">A helicase/nuclease that prepares dsDNA breaks (DSB) for recombinational DNA repair. Binds to DSBs and unwinds DNA via a highly rapid and processive ATP-dependent bidirectional helicase activity. Unwinds dsDNA until it encounters a Chi (crossover hotspot instigator) sequence from the 3' direction. Cuts ssDNA a few nucleotides 3' to the Chi site. The properties and activities of the enzyme are changed at Chi. The Chi-altered holoenzyme produces a long 3'-ssDNA overhang and facilitates RecA-binding to the ssDNA for homologous DNA recombination and repair. Holoenzyme degrades any linearized DNA that is unable to undergo homologous recombination. In the holoenzyme this subunit recognizes the wild-type Chi sequence, and when added to isolated RecB increases its ATP-dependent helicase processivity.</text>
</comment>
<evidence type="ECO:0000256" key="7">
    <source>
        <dbReference type="ARBA" id="ARBA00022840"/>
    </source>
</evidence>
<evidence type="ECO:0000259" key="11">
    <source>
        <dbReference type="Pfam" id="PF17946"/>
    </source>
</evidence>
<evidence type="ECO:0000256" key="4">
    <source>
        <dbReference type="ARBA" id="ARBA00022801"/>
    </source>
</evidence>
<dbReference type="InterPro" id="IPR041500">
    <property type="entry name" value="RecC_C"/>
</dbReference>
<dbReference type="InterPro" id="IPR013986">
    <property type="entry name" value="DExx_box_DNA_helicase_dom_sf"/>
</dbReference>
<keyword evidence="3 10" id="KW-0227">DNA damage</keyword>
<dbReference type="Gene3D" id="1.10.10.160">
    <property type="match status" value="1"/>
</dbReference>
<dbReference type="NCBIfam" id="TIGR01450">
    <property type="entry name" value="recC"/>
    <property type="match status" value="1"/>
</dbReference>
<dbReference type="SUPFAM" id="SSF52980">
    <property type="entry name" value="Restriction endonuclease-like"/>
    <property type="match status" value="1"/>
</dbReference>
<name>A0ABW8AQ05_9ACTN</name>
<gene>
    <name evidence="10 12" type="primary">recC</name>
    <name evidence="12" type="ORF">ACIB24_15430</name>
</gene>
<organism evidence="12 13">
    <name type="scientific">Spongisporangium articulatum</name>
    <dbReference type="NCBI Taxonomy" id="3362603"/>
    <lineage>
        <taxon>Bacteria</taxon>
        <taxon>Bacillati</taxon>
        <taxon>Actinomycetota</taxon>
        <taxon>Actinomycetes</taxon>
        <taxon>Kineosporiales</taxon>
        <taxon>Kineosporiaceae</taxon>
        <taxon>Spongisporangium</taxon>
    </lineage>
</organism>
<keyword evidence="13" id="KW-1185">Reference proteome</keyword>
<accession>A0ABW8AQ05</accession>
<keyword evidence="6 10" id="KW-0269">Exonuclease</keyword>
<dbReference type="InterPro" id="IPR027417">
    <property type="entry name" value="P-loop_NTPase"/>
</dbReference>
<keyword evidence="2 10" id="KW-0547">Nucleotide-binding</keyword>
<evidence type="ECO:0000256" key="5">
    <source>
        <dbReference type="ARBA" id="ARBA00022806"/>
    </source>
</evidence>
<comment type="caution">
    <text evidence="12">The sequence shown here is derived from an EMBL/GenBank/DDBJ whole genome shotgun (WGS) entry which is preliminary data.</text>
</comment>
<evidence type="ECO:0000256" key="8">
    <source>
        <dbReference type="ARBA" id="ARBA00023125"/>
    </source>
</evidence>
<evidence type="ECO:0000313" key="12">
    <source>
        <dbReference type="EMBL" id="MFI7588460.1"/>
    </source>
</evidence>
<dbReference type="Gene3D" id="3.40.50.300">
    <property type="entry name" value="P-loop containing nucleotide triphosphate hydrolases"/>
    <property type="match status" value="2"/>
</dbReference>
<feature type="domain" description="RecC C-terminal" evidence="11">
    <location>
        <begin position="801"/>
        <end position="1027"/>
    </location>
</feature>
<protein>
    <recommendedName>
        <fullName evidence="10">RecBCD enzyme subunit RecC</fullName>
    </recommendedName>
    <alternativeName>
        <fullName evidence="10">Exonuclease V subunit RecC</fullName>
        <shortName evidence="10">ExoV subunit RecC</shortName>
    </alternativeName>
    <alternativeName>
        <fullName evidence="10">Helicase/nuclease RecBCD subunit RecC</fullName>
    </alternativeName>
</protein>
<dbReference type="Proteomes" id="UP001612915">
    <property type="component" value="Unassembled WGS sequence"/>
</dbReference>
<keyword evidence="8 10" id="KW-0238">DNA-binding</keyword>
<keyword evidence="9 10" id="KW-0234">DNA repair</keyword>
<keyword evidence="1 10" id="KW-0540">Nuclease</keyword>
<dbReference type="RefSeq" id="WP_398282143.1">
    <property type="nucleotide sequence ID" value="NZ_JBITLV010000005.1"/>
</dbReference>
<dbReference type="EMBL" id="JBITLV010000005">
    <property type="protein sequence ID" value="MFI7588460.1"/>
    <property type="molecule type" value="Genomic_DNA"/>
</dbReference>
<evidence type="ECO:0000256" key="2">
    <source>
        <dbReference type="ARBA" id="ARBA00022741"/>
    </source>
</evidence>
<evidence type="ECO:0000313" key="13">
    <source>
        <dbReference type="Proteomes" id="UP001612915"/>
    </source>
</evidence>
<comment type="subunit">
    <text evidence="10">Heterotrimer of RecB, RecC and RecD. All subunits contribute to DNA-binding.</text>
</comment>
<dbReference type="PANTHER" id="PTHR30591">
    <property type="entry name" value="RECBCD ENZYME SUBUNIT RECC"/>
    <property type="match status" value="1"/>
</dbReference>
<evidence type="ECO:0000256" key="10">
    <source>
        <dbReference type="HAMAP-Rule" id="MF_01486"/>
    </source>
</evidence>
<dbReference type="SUPFAM" id="SSF52540">
    <property type="entry name" value="P-loop containing nucleoside triphosphate hydrolases"/>
    <property type="match status" value="2"/>
</dbReference>
<dbReference type="InterPro" id="IPR011335">
    <property type="entry name" value="Restrct_endonuc-II-like"/>
</dbReference>
<evidence type="ECO:0000256" key="6">
    <source>
        <dbReference type="ARBA" id="ARBA00022839"/>
    </source>
</evidence>
<keyword evidence="5 10" id="KW-0347">Helicase</keyword>
<dbReference type="PANTHER" id="PTHR30591:SF1">
    <property type="entry name" value="RECBCD ENZYME SUBUNIT RECC"/>
    <property type="match status" value="1"/>
</dbReference>
<comment type="miscellaneous">
    <text evidence="10">In the RecBCD complex, RecB has a slow 3'-5' helicase, an exonuclease activity and loads RecA onto ssDNA, RecD has a fast 5'-3' helicase activity, while RecC stimulates the ATPase and processivity of the RecB helicase and contributes to recognition of the Chi site.</text>
</comment>
<comment type="similarity">
    <text evidence="10">Belongs to the RecC family.</text>
</comment>